<evidence type="ECO:0000313" key="1">
    <source>
        <dbReference type="EMBL" id="KAG7513978.1"/>
    </source>
</evidence>
<keyword evidence="2" id="KW-1185">Reference proteome</keyword>
<evidence type="ECO:0000313" key="2">
    <source>
        <dbReference type="Proteomes" id="UP000693946"/>
    </source>
</evidence>
<dbReference type="AlphaFoldDB" id="A0AAV6S8P2"/>
<organism evidence="1 2">
    <name type="scientific">Solea senegalensis</name>
    <name type="common">Senegalese sole</name>
    <dbReference type="NCBI Taxonomy" id="28829"/>
    <lineage>
        <taxon>Eukaryota</taxon>
        <taxon>Metazoa</taxon>
        <taxon>Chordata</taxon>
        <taxon>Craniata</taxon>
        <taxon>Vertebrata</taxon>
        <taxon>Euteleostomi</taxon>
        <taxon>Actinopterygii</taxon>
        <taxon>Neopterygii</taxon>
        <taxon>Teleostei</taxon>
        <taxon>Neoteleostei</taxon>
        <taxon>Acanthomorphata</taxon>
        <taxon>Carangaria</taxon>
        <taxon>Pleuronectiformes</taxon>
        <taxon>Pleuronectoidei</taxon>
        <taxon>Soleidae</taxon>
        <taxon>Solea</taxon>
    </lineage>
</organism>
<gene>
    <name evidence="1" type="ORF">JOB18_021832</name>
</gene>
<accession>A0AAV6S8P2</accession>
<name>A0AAV6S8P2_SOLSE</name>
<reference evidence="1 2" key="1">
    <citation type="journal article" date="2021" name="Sci. Rep.">
        <title>Chromosome anchoring in Senegalese sole (Solea senegalensis) reveals sex-associated markers and genome rearrangements in flatfish.</title>
        <authorList>
            <person name="Guerrero-Cozar I."/>
            <person name="Gomez-Garrido J."/>
            <person name="Berbel C."/>
            <person name="Martinez-Blanch J.F."/>
            <person name="Alioto T."/>
            <person name="Claros M.G."/>
            <person name="Gagnaire P.A."/>
            <person name="Manchado M."/>
        </authorList>
    </citation>
    <scope>NUCLEOTIDE SEQUENCE [LARGE SCALE GENOMIC DNA]</scope>
    <source>
        <strain evidence="1">Sse05_10M</strain>
    </source>
</reference>
<sequence length="161" mass="17752">MTSSAPPVNHSELQLTIKHRRSCCFTDHKDMSSSCSPSLTNCSVSPVNQSLHGLVAPSVPQAQQGHTCCQNKHTYDIRAEESLLLLSLQQDMTSQTCLCASAAAHKSLCSSETQTHIPHSQIHFHKPYQDWHHSAPWAIVIIIHHLRKHVQAPPPPMGSSV</sequence>
<dbReference type="EMBL" id="JAGKHQ010000006">
    <property type="protein sequence ID" value="KAG7513978.1"/>
    <property type="molecule type" value="Genomic_DNA"/>
</dbReference>
<proteinExistence type="predicted"/>
<protein>
    <submittedName>
        <fullName evidence="1">Uncharacterized protein</fullName>
    </submittedName>
</protein>
<dbReference type="Proteomes" id="UP000693946">
    <property type="component" value="Linkage Group LG14"/>
</dbReference>
<comment type="caution">
    <text evidence="1">The sequence shown here is derived from an EMBL/GenBank/DDBJ whole genome shotgun (WGS) entry which is preliminary data.</text>
</comment>